<comment type="caution">
    <text evidence="2">The sequence shown here is derived from an EMBL/GenBank/DDBJ whole genome shotgun (WGS) entry which is preliminary data.</text>
</comment>
<keyword evidence="1" id="KW-1133">Transmembrane helix</keyword>
<keyword evidence="3" id="KW-1185">Reference proteome</keyword>
<proteinExistence type="predicted"/>
<name>A0A5N6JTD2_MONLA</name>
<reference evidence="2 3" key="1">
    <citation type="submission" date="2019-06" db="EMBL/GenBank/DDBJ databases">
        <title>Genome Sequence of the Brown Rot Fungal Pathogen Monilinia laxa.</title>
        <authorList>
            <person name="De Miccolis Angelini R.M."/>
            <person name="Landi L."/>
            <person name="Abate D."/>
            <person name="Pollastro S."/>
            <person name="Romanazzi G."/>
            <person name="Faretra F."/>
        </authorList>
    </citation>
    <scope>NUCLEOTIDE SEQUENCE [LARGE SCALE GENOMIC DNA]</scope>
    <source>
        <strain evidence="2 3">Mlax316</strain>
    </source>
</reference>
<dbReference type="AlphaFoldDB" id="A0A5N6JTD2"/>
<evidence type="ECO:0000313" key="3">
    <source>
        <dbReference type="Proteomes" id="UP000326757"/>
    </source>
</evidence>
<protein>
    <submittedName>
        <fullName evidence="2">Uncharacterized protein</fullName>
    </submittedName>
</protein>
<keyword evidence="1" id="KW-0812">Transmembrane</keyword>
<feature type="transmembrane region" description="Helical" evidence="1">
    <location>
        <begin position="74"/>
        <end position="93"/>
    </location>
</feature>
<organism evidence="2 3">
    <name type="scientific">Monilinia laxa</name>
    <name type="common">Brown rot fungus</name>
    <name type="synonym">Sclerotinia laxa</name>
    <dbReference type="NCBI Taxonomy" id="61186"/>
    <lineage>
        <taxon>Eukaryota</taxon>
        <taxon>Fungi</taxon>
        <taxon>Dikarya</taxon>
        <taxon>Ascomycota</taxon>
        <taxon>Pezizomycotina</taxon>
        <taxon>Leotiomycetes</taxon>
        <taxon>Helotiales</taxon>
        <taxon>Sclerotiniaceae</taxon>
        <taxon>Monilinia</taxon>
    </lineage>
</organism>
<accession>A0A5N6JTD2</accession>
<dbReference type="EMBL" id="VIGI01000015">
    <property type="protein sequence ID" value="KAB8291400.1"/>
    <property type="molecule type" value="Genomic_DNA"/>
</dbReference>
<gene>
    <name evidence="2" type="ORF">EYC80_010077</name>
</gene>
<keyword evidence="1" id="KW-0472">Membrane</keyword>
<evidence type="ECO:0000313" key="2">
    <source>
        <dbReference type="EMBL" id="KAB8291400.1"/>
    </source>
</evidence>
<evidence type="ECO:0000256" key="1">
    <source>
        <dbReference type="SAM" id="Phobius"/>
    </source>
</evidence>
<dbReference type="Proteomes" id="UP000326757">
    <property type="component" value="Unassembled WGS sequence"/>
</dbReference>
<sequence length="112" mass="13053">MGRENMGRGRFRRNALQKIRIELEDIYSHHEATQTESEDLLCKSVYWNIIIHTLVQIIENHNPTVTYRILTHHAIMYIMTLLTGLVLMTNSNFNSKSMLYPHSNGINAKQVI</sequence>